<gene>
    <name evidence="3" type="ORF">Ddye_006864</name>
</gene>
<keyword evidence="4" id="KW-1185">Reference proteome</keyword>
<accession>A0AAD9XIR8</accession>
<dbReference type="InterPro" id="IPR011992">
    <property type="entry name" value="EF-hand-dom_pair"/>
</dbReference>
<dbReference type="SUPFAM" id="SSF47473">
    <property type="entry name" value="EF-hand"/>
    <property type="match status" value="1"/>
</dbReference>
<feature type="domain" description="EF-hand" evidence="2">
    <location>
        <begin position="64"/>
        <end position="90"/>
    </location>
</feature>
<organism evidence="3 4">
    <name type="scientific">Dipteronia dyeriana</name>
    <dbReference type="NCBI Taxonomy" id="168575"/>
    <lineage>
        <taxon>Eukaryota</taxon>
        <taxon>Viridiplantae</taxon>
        <taxon>Streptophyta</taxon>
        <taxon>Embryophyta</taxon>
        <taxon>Tracheophyta</taxon>
        <taxon>Spermatophyta</taxon>
        <taxon>Magnoliopsida</taxon>
        <taxon>eudicotyledons</taxon>
        <taxon>Gunneridae</taxon>
        <taxon>Pentapetalae</taxon>
        <taxon>rosids</taxon>
        <taxon>malvids</taxon>
        <taxon>Sapindales</taxon>
        <taxon>Sapindaceae</taxon>
        <taxon>Hippocastanoideae</taxon>
        <taxon>Acereae</taxon>
        <taxon>Dipteronia</taxon>
    </lineage>
</organism>
<sequence length="95" mass="10713">MGRVHRINNRSIESLPVPLTEQELVAIFKSLDENGDGVLCQRELKKAFDKWGAWFPGYRANRGISAADANGDGRIDKAEFEDLVNYAQSRGYKLK</sequence>
<proteinExistence type="predicted"/>
<protein>
    <recommendedName>
        <fullName evidence="2">EF-hand domain-containing protein</fullName>
    </recommendedName>
</protein>
<dbReference type="AlphaFoldDB" id="A0AAD9XIR8"/>
<evidence type="ECO:0000256" key="1">
    <source>
        <dbReference type="ARBA" id="ARBA00022837"/>
    </source>
</evidence>
<dbReference type="GO" id="GO:0005509">
    <property type="term" value="F:calcium ion binding"/>
    <property type="evidence" value="ECO:0007669"/>
    <property type="project" value="InterPro"/>
</dbReference>
<dbReference type="EMBL" id="JANJYI010000002">
    <property type="protein sequence ID" value="KAK2660331.1"/>
    <property type="molecule type" value="Genomic_DNA"/>
</dbReference>
<dbReference type="InterPro" id="IPR018247">
    <property type="entry name" value="EF_Hand_1_Ca_BS"/>
</dbReference>
<dbReference type="Gene3D" id="1.10.238.10">
    <property type="entry name" value="EF-hand"/>
    <property type="match status" value="1"/>
</dbReference>
<feature type="domain" description="EF-hand" evidence="2">
    <location>
        <begin position="19"/>
        <end position="54"/>
    </location>
</feature>
<name>A0AAD9XIR8_9ROSI</name>
<evidence type="ECO:0000313" key="4">
    <source>
        <dbReference type="Proteomes" id="UP001280121"/>
    </source>
</evidence>
<evidence type="ECO:0000259" key="2">
    <source>
        <dbReference type="PROSITE" id="PS50222"/>
    </source>
</evidence>
<dbReference type="PROSITE" id="PS00018">
    <property type="entry name" value="EF_HAND_1"/>
    <property type="match status" value="2"/>
</dbReference>
<dbReference type="CDD" id="cd00051">
    <property type="entry name" value="EFh"/>
    <property type="match status" value="1"/>
</dbReference>
<reference evidence="3" key="1">
    <citation type="journal article" date="2023" name="Plant J.">
        <title>Genome sequences and population genomics provide insights into the demographic history, inbreeding, and mutation load of two 'living fossil' tree species of Dipteronia.</title>
        <authorList>
            <person name="Feng Y."/>
            <person name="Comes H.P."/>
            <person name="Chen J."/>
            <person name="Zhu S."/>
            <person name="Lu R."/>
            <person name="Zhang X."/>
            <person name="Li P."/>
            <person name="Qiu J."/>
            <person name="Olsen K.M."/>
            <person name="Qiu Y."/>
        </authorList>
    </citation>
    <scope>NUCLEOTIDE SEQUENCE</scope>
    <source>
        <strain evidence="3">KIB01</strain>
    </source>
</reference>
<dbReference type="InterPro" id="IPR002048">
    <property type="entry name" value="EF_hand_dom"/>
</dbReference>
<dbReference type="PROSITE" id="PS50222">
    <property type="entry name" value="EF_HAND_2"/>
    <property type="match status" value="2"/>
</dbReference>
<evidence type="ECO:0000313" key="3">
    <source>
        <dbReference type="EMBL" id="KAK2660331.1"/>
    </source>
</evidence>
<comment type="caution">
    <text evidence="3">The sequence shown here is derived from an EMBL/GenBank/DDBJ whole genome shotgun (WGS) entry which is preliminary data.</text>
</comment>
<dbReference type="Pfam" id="PF13202">
    <property type="entry name" value="EF-hand_5"/>
    <property type="match status" value="2"/>
</dbReference>
<keyword evidence="1" id="KW-0106">Calcium</keyword>
<dbReference type="Proteomes" id="UP001280121">
    <property type="component" value="Unassembled WGS sequence"/>
</dbReference>
<dbReference type="SMART" id="SM00054">
    <property type="entry name" value="EFh"/>
    <property type="match status" value="2"/>
</dbReference>